<evidence type="ECO:0000256" key="9">
    <source>
        <dbReference type="SAM" id="Coils"/>
    </source>
</evidence>
<keyword evidence="4" id="KW-0689">Ribosomal protein</keyword>
<protein>
    <recommendedName>
        <fullName evidence="7">Large ribosomal subunit protein bL9c</fullName>
    </recommendedName>
    <alternativeName>
        <fullName evidence="8">50S ribosomal protein L9, chloroplastic</fullName>
    </alternativeName>
    <alternativeName>
        <fullName evidence="6">CL9</fullName>
    </alternativeName>
</protein>
<dbReference type="GO" id="GO:0003735">
    <property type="term" value="F:structural constituent of ribosome"/>
    <property type="evidence" value="ECO:0007669"/>
    <property type="project" value="InterPro"/>
</dbReference>
<dbReference type="InterPro" id="IPR036791">
    <property type="entry name" value="Ribosomal_bL9_C_sf"/>
</dbReference>
<dbReference type="Pfam" id="PF01281">
    <property type="entry name" value="Ribosomal_L9_N"/>
    <property type="match status" value="1"/>
</dbReference>
<evidence type="ECO:0000313" key="12">
    <source>
        <dbReference type="EMBL" id="OAE23259.1"/>
    </source>
</evidence>
<dbReference type="Proteomes" id="UP001162541">
    <property type="component" value="Chromosome 1"/>
</dbReference>
<keyword evidence="13" id="KW-1185">Reference proteome</keyword>
<evidence type="ECO:0000313" key="14">
    <source>
        <dbReference type="Proteomes" id="UP001162541"/>
    </source>
</evidence>
<dbReference type="SUPFAM" id="SSF55658">
    <property type="entry name" value="L9 N-domain-like"/>
    <property type="match status" value="1"/>
</dbReference>
<accession>A0A176VQT9</accession>
<dbReference type="Pfam" id="PF03948">
    <property type="entry name" value="Ribosomal_L9_C"/>
    <property type="match status" value="1"/>
</dbReference>
<dbReference type="InterPro" id="IPR036935">
    <property type="entry name" value="Ribosomal_bL9_N_sf"/>
</dbReference>
<dbReference type="Proteomes" id="UP000077202">
    <property type="component" value="Unassembled WGS sequence"/>
</dbReference>
<reference evidence="11" key="2">
    <citation type="journal article" date="2019" name="Curr. Biol.">
        <title>Chromatin organization in early land plants reveals an ancestral association between H3K27me3, transposons, and constitutive heterochromatin.</title>
        <authorList>
            <person name="Montgomery S.A."/>
            <person name="Tanizawa Y."/>
            <person name="Galik B."/>
            <person name="Wang N."/>
            <person name="Ito T."/>
            <person name="Mochizuki T."/>
            <person name="Akimcheva S."/>
            <person name="Bowman J."/>
            <person name="Cognat V."/>
            <person name="Drouard L."/>
            <person name="Ekker H."/>
            <person name="Houng S."/>
            <person name="Kohchi T."/>
            <person name="Lin S."/>
            <person name="Liu L.D."/>
            <person name="Nakamura Y."/>
            <person name="Valeeva L.R."/>
            <person name="Shakirov E.V."/>
            <person name="Shippen D.E."/>
            <person name="Wei W."/>
            <person name="Yagura M."/>
            <person name="Yamaoka S."/>
            <person name="Yamato K.T."/>
            <person name="Liu C."/>
            <person name="Berger F."/>
        </authorList>
    </citation>
    <scope>NUCLEOTIDE SEQUENCE [LARGE SCALE GENOMIC DNA]</scope>
    <source>
        <strain evidence="11">Tak-1</strain>
    </source>
</reference>
<evidence type="ECO:0000256" key="3">
    <source>
        <dbReference type="ARBA" id="ARBA00022884"/>
    </source>
</evidence>
<dbReference type="GO" id="GO:0006412">
    <property type="term" value="P:translation"/>
    <property type="evidence" value="ECO:0007669"/>
    <property type="project" value="InterPro"/>
</dbReference>
<dbReference type="GO" id="GO:0005840">
    <property type="term" value="C:ribosome"/>
    <property type="evidence" value="ECO:0007669"/>
    <property type="project" value="UniProtKB-KW"/>
</dbReference>
<dbReference type="Gene3D" id="3.40.5.10">
    <property type="entry name" value="Ribosomal protein L9, N-terminal domain"/>
    <property type="match status" value="1"/>
</dbReference>
<gene>
    <name evidence="12" type="ORF">AXG93_620s1260</name>
    <name evidence="11" type="ORF">Mp_1g05730</name>
</gene>
<proteinExistence type="inferred from homology"/>
<dbReference type="PANTHER" id="PTHR21368">
    <property type="entry name" value="50S RIBOSOMAL PROTEIN L9"/>
    <property type="match status" value="1"/>
</dbReference>
<reference evidence="12 13" key="1">
    <citation type="submission" date="2016-03" db="EMBL/GenBank/DDBJ databases">
        <title>Mechanisms controlling the formation of the plant cell surface in tip-growing cells are functionally conserved among land plants.</title>
        <authorList>
            <person name="Honkanen S."/>
            <person name="Jones V.A."/>
            <person name="Morieri G."/>
            <person name="Champion C."/>
            <person name="Hetherington A.J."/>
            <person name="Kelly S."/>
            <person name="Saint-Marcoux D."/>
            <person name="Proust H."/>
            <person name="Prescott H."/>
            <person name="Dolan L."/>
        </authorList>
    </citation>
    <scope>NUCLEOTIDE SEQUENCE [LARGE SCALE GENOMIC DNA]</scope>
    <source>
        <strain evidence="13">cv. Tak-1 and cv. Tak-2</strain>
        <tissue evidence="12">Whole gametophyte</tissue>
    </source>
</reference>
<dbReference type="Gene3D" id="3.10.430.100">
    <property type="entry name" value="Ribosomal protein L9, C-terminal domain"/>
    <property type="match status" value="1"/>
</dbReference>
<evidence type="ECO:0000256" key="2">
    <source>
        <dbReference type="ARBA" id="ARBA00022730"/>
    </source>
</evidence>
<dbReference type="InterPro" id="IPR000244">
    <property type="entry name" value="Ribosomal_bL9"/>
</dbReference>
<evidence type="ECO:0000256" key="7">
    <source>
        <dbReference type="ARBA" id="ARBA00035193"/>
    </source>
</evidence>
<comment type="similarity">
    <text evidence="1">Belongs to the bacterial ribosomal protein bL9 family.</text>
</comment>
<keyword evidence="5" id="KW-0687">Ribonucleoprotein</keyword>
<evidence type="ECO:0000313" key="13">
    <source>
        <dbReference type="Proteomes" id="UP000077202"/>
    </source>
</evidence>
<evidence type="ECO:0000256" key="5">
    <source>
        <dbReference type="ARBA" id="ARBA00023274"/>
    </source>
</evidence>
<dbReference type="NCBIfam" id="TIGR00158">
    <property type="entry name" value="L9"/>
    <property type="match status" value="1"/>
</dbReference>
<evidence type="ECO:0000259" key="10">
    <source>
        <dbReference type="PROSITE" id="PS00651"/>
    </source>
</evidence>
<dbReference type="InterPro" id="IPR020594">
    <property type="entry name" value="Ribosomal_bL9_bac/chp"/>
</dbReference>
<dbReference type="EMBL" id="AP019866">
    <property type="protein sequence ID" value="BBM97441.1"/>
    <property type="molecule type" value="Genomic_DNA"/>
</dbReference>
<keyword evidence="9" id="KW-0175">Coiled coil</keyword>
<dbReference type="EMBL" id="LVLJ01002901">
    <property type="protein sequence ID" value="OAE23259.1"/>
    <property type="molecule type" value="Genomic_DNA"/>
</dbReference>
<reference evidence="14" key="3">
    <citation type="journal article" date="2020" name="Curr. Biol.">
        <title>Chromatin organization in early land plants reveals an ancestral association between H3K27me3, transposons, and constitutive heterochromatin.</title>
        <authorList>
            <person name="Montgomery S.A."/>
            <person name="Tanizawa Y."/>
            <person name="Galik B."/>
            <person name="Wang N."/>
            <person name="Ito T."/>
            <person name="Mochizuki T."/>
            <person name="Akimcheva S."/>
            <person name="Bowman J.L."/>
            <person name="Cognat V."/>
            <person name="Marechal-Drouard L."/>
            <person name="Ekker H."/>
            <person name="Hong S.F."/>
            <person name="Kohchi T."/>
            <person name="Lin S.S."/>
            <person name="Liu L.D."/>
            <person name="Nakamura Y."/>
            <person name="Valeeva L.R."/>
            <person name="Shakirov E.V."/>
            <person name="Shippen D.E."/>
            <person name="Wei W.L."/>
            <person name="Yagura M."/>
            <person name="Yamaoka S."/>
            <person name="Yamato K.T."/>
            <person name="Liu C."/>
            <person name="Berger F."/>
        </authorList>
    </citation>
    <scope>NUCLEOTIDE SEQUENCE [LARGE SCALE GENOMIC DNA]</scope>
    <source>
        <strain evidence="14">Tak-1</strain>
    </source>
</reference>
<organism evidence="12 13">
    <name type="scientific">Marchantia polymorpha subsp. ruderalis</name>
    <dbReference type="NCBI Taxonomy" id="1480154"/>
    <lineage>
        <taxon>Eukaryota</taxon>
        <taxon>Viridiplantae</taxon>
        <taxon>Streptophyta</taxon>
        <taxon>Embryophyta</taxon>
        <taxon>Marchantiophyta</taxon>
        <taxon>Marchantiopsida</taxon>
        <taxon>Marchantiidae</taxon>
        <taxon>Marchantiales</taxon>
        <taxon>Marchantiaceae</taxon>
        <taxon>Marchantia</taxon>
    </lineage>
</organism>
<dbReference type="FunFam" id="3.10.430.100:FF:000005">
    <property type="entry name" value="50S ribosomal protein L9"/>
    <property type="match status" value="1"/>
</dbReference>
<keyword evidence="3" id="KW-0694">RNA-binding</keyword>
<name>A0A176VQT9_MARPO</name>
<keyword evidence="2" id="KW-0699">rRNA-binding</keyword>
<feature type="domain" description="Ribosomal protein L9" evidence="10">
    <location>
        <begin position="71"/>
        <end position="98"/>
    </location>
</feature>
<sequence>MASAVTMAVSAPTSSMRVLPSFDGLRAQQLPTSVKAVAAPLEKSGSLLIVADKKVQKRRQIVLTEDIPALGKVGELLSVKTGYFRNYLYPTGKAKIATAELLKSIKLEADRVAAEKRKVKEEAENIARQFQAVGFFNVRRRGGQGKQIFGSVTAQDVVDIIRAQTGRDVDKRVVTVPEIREVGQYTVEVKLHPEVIAPVKINVIAK</sequence>
<evidence type="ECO:0000256" key="6">
    <source>
        <dbReference type="ARBA" id="ARBA00031047"/>
    </source>
</evidence>
<dbReference type="PROSITE" id="PS00651">
    <property type="entry name" value="RIBOSOMAL_L9"/>
    <property type="match status" value="1"/>
</dbReference>
<dbReference type="AlphaFoldDB" id="A0A176VQT9"/>
<dbReference type="GO" id="GO:0019843">
    <property type="term" value="F:rRNA binding"/>
    <property type="evidence" value="ECO:0007669"/>
    <property type="project" value="UniProtKB-KW"/>
</dbReference>
<dbReference type="GO" id="GO:1990904">
    <property type="term" value="C:ribonucleoprotein complex"/>
    <property type="evidence" value="ECO:0007669"/>
    <property type="project" value="UniProtKB-KW"/>
</dbReference>
<evidence type="ECO:0000313" key="11">
    <source>
        <dbReference type="EMBL" id="BBM97441.1"/>
    </source>
</evidence>
<dbReference type="InterPro" id="IPR020070">
    <property type="entry name" value="Ribosomal_bL9_N"/>
</dbReference>
<dbReference type="HAMAP" id="MF_00503">
    <property type="entry name" value="Ribosomal_bL9"/>
    <property type="match status" value="1"/>
</dbReference>
<dbReference type="InterPro" id="IPR020069">
    <property type="entry name" value="Ribosomal_bL9_C"/>
</dbReference>
<dbReference type="InterPro" id="IPR009027">
    <property type="entry name" value="Ribosomal_bL9/RNase_H1_N"/>
</dbReference>
<evidence type="ECO:0000256" key="8">
    <source>
        <dbReference type="ARBA" id="ARBA00035427"/>
    </source>
</evidence>
<evidence type="ECO:0000256" key="4">
    <source>
        <dbReference type="ARBA" id="ARBA00022980"/>
    </source>
</evidence>
<dbReference type="SUPFAM" id="SSF55653">
    <property type="entry name" value="Ribosomal protein L9 C-domain"/>
    <property type="match status" value="1"/>
</dbReference>
<feature type="coiled-coil region" evidence="9">
    <location>
        <begin position="102"/>
        <end position="129"/>
    </location>
</feature>
<evidence type="ECO:0000256" key="1">
    <source>
        <dbReference type="ARBA" id="ARBA00010605"/>
    </source>
</evidence>